<dbReference type="Gene3D" id="2.60.120.330">
    <property type="entry name" value="B-lactam Antibiotic, Isopenicillin N Synthase, Chain"/>
    <property type="match status" value="1"/>
</dbReference>
<reference evidence="2" key="1">
    <citation type="submission" date="2018-05" db="EMBL/GenBank/DDBJ databases">
        <authorList>
            <person name="Lanie J.A."/>
            <person name="Ng W.-L."/>
            <person name="Kazmierczak K.M."/>
            <person name="Andrzejewski T.M."/>
            <person name="Davidsen T.M."/>
            <person name="Wayne K.J."/>
            <person name="Tettelin H."/>
            <person name="Glass J.I."/>
            <person name="Rusch D."/>
            <person name="Podicherti R."/>
            <person name="Tsui H.-C.T."/>
            <person name="Winkler M.E."/>
        </authorList>
    </citation>
    <scope>NUCLEOTIDE SEQUENCE</scope>
</reference>
<dbReference type="Pfam" id="PF14226">
    <property type="entry name" value="DIOX_N"/>
    <property type="match status" value="1"/>
</dbReference>
<dbReference type="EMBL" id="UINC01072234">
    <property type="protein sequence ID" value="SVC07716.1"/>
    <property type="molecule type" value="Genomic_DNA"/>
</dbReference>
<dbReference type="Pfam" id="PF03171">
    <property type="entry name" value="2OG-FeII_Oxy"/>
    <property type="match status" value="1"/>
</dbReference>
<name>A0A382J743_9ZZZZ</name>
<accession>A0A382J743</accession>
<dbReference type="PRINTS" id="PR00682">
    <property type="entry name" value="IPNSYNTHASE"/>
</dbReference>
<feature type="domain" description="Fe2OG dioxygenase" evidence="1">
    <location>
        <begin position="179"/>
        <end position="286"/>
    </location>
</feature>
<dbReference type="PROSITE" id="PS51471">
    <property type="entry name" value="FE2OG_OXY"/>
    <property type="match status" value="1"/>
</dbReference>
<sequence length="325" mass="36638">MEHAPTIDLSPAFGGSESDRLKVAMQIDSACKSTGFFVAIGHGVEETFLKNVIDSSREFFHLPVSEKVKVAPPGPNHFRGYLGLDTTALASTLDIETPPDLCESFNVSRFDDPVMRSRVQRPGAEAVFCENMWPENPEILRSAYEAYFAKMEHLCSEILKLMAIALELPEDWFEEKFENPTSLLMANWYPPVTGEVPSGQLRRGEHTDYGAFTIVAPEQIPGLQIAVEDEWIDVGLVENGYVVNIGDLLARWTNDRWTSTLHRVVVPDDYNYRKRDRISIPFFFQPSYTAEIKTIPTTVRGDKKSSYESVISGEWITAKSMSMLE</sequence>
<evidence type="ECO:0000259" key="1">
    <source>
        <dbReference type="PROSITE" id="PS51471"/>
    </source>
</evidence>
<dbReference type="PANTHER" id="PTHR47990">
    <property type="entry name" value="2-OXOGLUTARATE (2OG) AND FE(II)-DEPENDENT OXYGENASE SUPERFAMILY PROTEIN-RELATED"/>
    <property type="match status" value="1"/>
</dbReference>
<evidence type="ECO:0000313" key="2">
    <source>
        <dbReference type="EMBL" id="SVC07716.1"/>
    </source>
</evidence>
<dbReference type="InterPro" id="IPR027443">
    <property type="entry name" value="IPNS-like_sf"/>
</dbReference>
<proteinExistence type="predicted"/>
<organism evidence="2">
    <name type="scientific">marine metagenome</name>
    <dbReference type="NCBI Taxonomy" id="408172"/>
    <lineage>
        <taxon>unclassified sequences</taxon>
        <taxon>metagenomes</taxon>
        <taxon>ecological metagenomes</taxon>
    </lineage>
</organism>
<dbReference type="AlphaFoldDB" id="A0A382J743"/>
<dbReference type="InterPro" id="IPR026992">
    <property type="entry name" value="DIOX_N"/>
</dbReference>
<dbReference type="InterPro" id="IPR005123">
    <property type="entry name" value="Oxoglu/Fe-dep_dioxygenase_dom"/>
</dbReference>
<gene>
    <name evidence="2" type="ORF">METZ01_LOCUS260570</name>
</gene>
<dbReference type="SUPFAM" id="SSF51197">
    <property type="entry name" value="Clavaminate synthase-like"/>
    <property type="match status" value="1"/>
</dbReference>
<dbReference type="InterPro" id="IPR044861">
    <property type="entry name" value="IPNS-like_FE2OG_OXY"/>
</dbReference>
<protein>
    <recommendedName>
        <fullName evidence="1">Fe2OG dioxygenase domain-containing protein</fullName>
    </recommendedName>
</protein>
<dbReference type="InterPro" id="IPR050231">
    <property type="entry name" value="Iron_ascorbate_oxido_reductase"/>
</dbReference>